<keyword evidence="4" id="KW-0720">Serine protease</keyword>
<dbReference type="SUPFAM" id="SSF52317">
    <property type="entry name" value="Class I glutamine amidotransferase-like"/>
    <property type="match status" value="1"/>
</dbReference>
<dbReference type="InterPro" id="IPR005320">
    <property type="entry name" value="Peptidase_S51"/>
</dbReference>
<sequence length="235" mass="25836">MKNNQPGALALVGSGEYLPEAQLLESELLRFGISSGKTNTYIQIPTAAGKEGEDRLDFWRQRGADQGARIGCEVKYLPVLSREDAFNEQWIEAIKSAGLIYFSGGDPVHLAEVFADTPMWQAIVQSWHEGASLAGCSAGAMAFGGKIIGIRRSHISAGLNLLPEIEVIPHYDKFLGWLPDRVTAAIVRKDADTVLLGIDENTALVLTDKWRKYGTGNVHILRGEFEMSEEVFPYN</sequence>
<evidence type="ECO:0000313" key="7">
    <source>
        <dbReference type="EMBL" id="CAB4950779.1"/>
    </source>
</evidence>
<protein>
    <submittedName>
        <fullName evidence="6">Unannotated protein</fullName>
    </submittedName>
</protein>
<dbReference type="Pfam" id="PF03575">
    <property type="entry name" value="Peptidase_S51"/>
    <property type="match status" value="1"/>
</dbReference>
<dbReference type="PANTHER" id="PTHR36175:SF1">
    <property type="entry name" value="CYANOPHYCINASE"/>
    <property type="match status" value="1"/>
</dbReference>
<evidence type="ECO:0000313" key="6">
    <source>
        <dbReference type="EMBL" id="CAB4808649.1"/>
    </source>
</evidence>
<organism evidence="6">
    <name type="scientific">freshwater metagenome</name>
    <dbReference type="NCBI Taxonomy" id="449393"/>
    <lineage>
        <taxon>unclassified sequences</taxon>
        <taxon>metagenomes</taxon>
        <taxon>ecological metagenomes</taxon>
    </lineage>
</organism>
<dbReference type="Gene3D" id="3.40.50.880">
    <property type="match status" value="1"/>
</dbReference>
<dbReference type="EMBL" id="CAFAAX010000027">
    <property type="protein sequence ID" value="CAB4808649.1"/>
    <property type="molecule type" value="Genomic_DNA"/>
</dbReference>
<evidence type="ECO:0000313" key="8">
    <source>
        <dbReference type="EMBL" id="CAB5062952.1"/>
    </source>
</evidence>
<reference evidence="6" key="1">
    <citation type="submission" date="2020-05" db="EMBL/GenBank/DDBJ databases">
        <authorList>
            <person name="Chiriac C."/>
            <person name="Salcher M."/>
            <person name="Ghai R."/>
            <person name="Kavagutti S V."/>
        </authorList>
    </citation>
    <scope>NUCLEOTIDE SEQUENCE</scope>
</reference>
<keyword evidence="3" id="KW-0378">Hydrolase</keyword>
<dbReference type="EMBL" id="CAFBNQ010000008">
    <property type="protein sequence ID" value="CAB4950779.1"/>
    <property type="molecule type" value="Genomic_DNA"/>
</dbReference>
<dbReference type="AlphaFoldDB" id="A0A6J6YI04"/>
<keyword evidence="2" id="KW-0645">Protease</keyword>
<dbReference type="EMBL" id="CAEZTA010000106">
    <property type="protein sequence ID" value="CAB4558608.1"/>
    <property type="molecule type" value="Genomic_DNA"/>
</dbReference>
<dbReference type="GO" id="GO:0008236">
    <property type="term" value="F:serine-type peptidase activity"/>
    <property type="evidence" value="ECO:0007669"/>
    <property type="project" value="UniProtKB-KW"/>
</dbReference>
<comment type="similarity">
    <text evidence="1">Belongs to the peptidase S51 family.</text>
</comment>
<evidence type="ECO:0000256" key="4">
    <source>
        <dbReference type="ARBA" id="ARBA00022825"/>
    </source>
</evidence>
<dbReference type="EMBL" id="CAFBQR010000070">
    <property type="protein sequence ID" value="CAB5062952.1"/>
    <property type="molecule type" value="Genomic_DNA"/>
</dbReference>
<gene>
    <name evidence="5" type="ORF">UFOPK1541_00728</name>
    <name evidence="6" type="ORF">UFOPK3119_00360</name>
    <name evidence="7" type="ORF">UFOPK3861_00163</name>
    <name evidence="8" type="ORF">UFOPK4348_00474</name>
</gene>
<name>A0A6J6YI04_9ZZZZ</name>
<proteinExistence type="inferred from homology"/>
<dbReference type="PANTHER" id="PTHR36175">
    <property type="entry name" value="CYANOPHYCINASE"/>
    <property type="match status" value="1"/>
</dbReference>
<evidence type="ECO:0000256" key="2">
    <source>
        <dbReference type="ARBA" id="ARBA00022670"/>
    </source>
</evidence>
<evidence type="ECO:0000256" key="1">
    <source>
        <dbReference type="ARBA" id="ARBA00006534"/>
    </source>
</evidence>
<evidence type="ECO:0000313" key="5">
    <source>
        <dbReference type="EMBL" id="CAB4558608.1"/>
    </source>
</evidence>
<accession>A0A6J6YI04</accession>
<evidence type="ECO:0000256" key="3">
    <source>
        <dbReference type="ARBA" id="ARBA00022801"/>
    </source>
</evidence>
<dbReference type="GO" id="GO:0006508">
    <property type="term" value="P:proteolysis"/>
    <property type="evidence" value="ECO:0007669"/>
    <property type="project" value="UniProtKB-KW"/>
</dbReference>
<dbReference type="InterPro" id="IPR029062">
    <property type="entry name" value="Class_I_gatase-like"/>
</dbReference>